<protein>
    <submittedName>
        <fullName evidence="1">Uncharacterized protein</fullName>
    </submittedName>
</protein>
<comment type="caution">
    <text evidence="1">The sequence shown here is derived from an EMBL/GenBank/DDBJ whole genome shotgun (WGS) entry which is preliminary data.</text>
</comment>
<accession>A0A4Y2NXW7</accession>
<reference evidence="1 2" key="1">
    <citation type="journal article" date="2019" name="Sci. Rep.">
        <title>Orb-weaving spider Araneus ventricosus genome elucidates the spidroin gene catalogue.</title>
        <authorList>
            <person name="Kono N."/>
            <person name="Nakamura H."/>
            <person name="Ohtoshi R."/>
            <person name="Moran D.A.P."/>
            <person name="Shinohara A."/>
            <person name="Yoshida Y."/>
            <person name="Fujiwara M."/>
            <person name="Mori M."/>
            <person name="Tomita M."/>
            <person name="Arakawa K."/>
        </authorList>
    </citation>
    <scope>NUCLEOTIDE SEQUENCE [LARGE SCALE GENOMIC DNA]</scope>
</reference>
<name>A0A4Y2NXW7_ARAVE</name>
<gene>
    <name evidence="1" type="ORF">AVEN_213823_1</name>
</gene>
<evidence type="ECO:0000313" key="2">
    <source>
        <dbReference type="Proteomes" id="UP000499080"/>
    </source>
</evidence>
<proteinExistence type="predicted"/>
<organism evidence="1 2">
    <name type="scientific">Araneus ventricosus</name>
    <name type="common">Orbweaver spider</name>
    <name type="synonym">Epeira ventricosa</name>
    <dbReference type="NCBI Taxonomy" id="182803"/>
    <lineage>
        <taxon>Eukaryota</taxon>
        <taxon>Metazoa</taxon>
        <taxon>Ecdysozoa</taxon>
        <taxon>Arthropoda</taxon>
        <taxon>Chelicerata</taxon>
        <taxon>Arachnida</taxon>
        <taxon>Araneae</taxon>
        <taxon>Araneomorphae</taxon>
        <taxon>Entelegynae</taxon>
        <taxon>Araneoidea</taxon>
        <taxon>Araneidae</taxon>
        <taxon>Araneus</taxon>
    </lineage>
</organism>
<evidence type="ECO:0000313" key="1">
    <source>
        <dbReference type="EMBL" id="GBN43632.1"/>
    </source>
</evidence>
<keyword evidence="2" id="KW-1185">Reference proteome</keyword>
<sequence>MACRMEYLSSVNMAGDYWYARDLNNPTTKNLLESSLVIVEGHLTFKPRLVTRSSQKYPKRIPSLNMQRGWDNILHEDYCRHHISFLLNVFTQKSEIPSTNHCANFSTKCGHCASFLTKCSHCASFR</sequence>
<dbReference type="Proteomes" id="UP000499080">
    <property type="component" value="Unassembled WGS sequence"/>
</dbReference>
<dbReference type="AlphaFoldDB" id="A0A4Y2NXW7"/>
<dbReference type="EMBL" id="BGPR01009995">
    <property type="protein sequence ID" value="GBN43632.1"/>
    <property type="molecule type" value="Genomic_DNA"/>
</dbReference>